<dbReference type="PRINTS" id="PR00039">
    <property type="entry name" value="HTHLYSR"/>
</dbReference>
<dbReference type="InterPro" id="IPR058163">
    <property type="entry name" value="LysR-type_TF_proteobact-type"/>
</dbReference>
<feature type="domain" description="HTH lysR-type" evidence="5">
    <location>
        <begin position="6"/>
        <end position="63"/>
    </location>
</feature>
<keyword evidence="2" id="KW-0805">Transcription regulation</keyword>
<evidence type="ECO:0000259" key="5">
    <source>
        <dbReference type="PROSITE" id="PS50931"/>
    </source>
</evidence>
<dbReference type="Gene3D" id="3.40.190.10">
    <property type="entry name" value="Periplasmic binding protein-like II"/>
    <property type="match status" value="2"/>
</dbReference>
<accession>A0A316FHT9</accession>
<proteinExistence type="inferred from homology"/>
<evidence type="ECO:0000256" key="3">
    <source>
        <dbReference type="ARBA" id="ARBA00023125"/>
    </source>
</evidence>
<dbReference type="InterPro" id="IPR000847">
    <property type="entry name" value="LysR_HTH_N"/>
</dbReference>
<dbReference type="InterPro" id="IPR036388">
    <property type="entry name" value="WH-like_DNA-bd_sf"/>
</dbReference>
<organism evidence="6 7">
    <name type="scientific">Pleionea mediterranea</name>
    <dbReference type="NCBI Taxonomy" id="523701"/>
    <lineage>
        <taxon>Bacteria</taxon>
        <taxon>Pseudomonadati</taxon>
        <taxon>Pseudomonadota</taxon>
        <taxon>Gammaproteobacteria</taxon>
        <taxon>Oceanospirillales</taxon>
        <taxon>Pleioneaceae</taxon>
        <taxon>Pleionea</taxon>
    </lineage>
</organism>
<dbReference type="AlphaFoldDB" id="A0A316FHT9"/>
<protein>
    <submittedName>
        <fullName evidence="6">LysR family transcriptional regulator</fullName>
    </submittedName>
</protein>
<evidence type="ECO:0000256" key="4">
    <source>
        <dbReference type="ARBA" id="ARBA00023163"/>
    </source>
</evidence>
<dbReference type="NCBIfam" id="NF008352">
    <property type="entry name" value="PRK11139.1"/>
    <property type="match status" value="1"/>
</dbReference>
<reference evidence="6 7" key="1">
    <citation type="submission" date="2018-05" db="EMBL/GenBank/DDBJ databases">
        <title>Genomic Encyclopedia of Type Strains, Phase IV (KMG-IV): sequencing the most valuable type-strain genomes for metagenomic binning, comparative biology and taxonomic classification.</title>
        <authorList>
            <person name="Goeker M."/>
        </authorList>
    </citation>
    <scope>NUCLEOTIDE SEQUENCE [LARGE SCALE GENOMIC DNA]</scope>
    <source>
        <strain evidence="6 7">DSM 25350</strain>
    </source>
</reference>
<dbReference type="CDD" id="cd08432">
    <property type="entry name" value="PBP2_GcdR_TrpI_HvrB_AmpR_like"/>
    <property type="match status" value="1"/>
</dbReference>
<dbReference type="PROSITE" id="PS50931">
    <property type="entry name" value="HTH_LYSR"/>
    <property type="match status" value="1"/>
</dbReference>
<dbReference type="RefSeq" id="WP_109764539.1">
    <property type="nucleotide sequence ID" value="NZ_QGGU01000011.1"/>
</dbReference>
<dbReference type="OrthoDB" id="6787458at2"/>
<dbReference type="GO" id="GO:0003700">
    <property type="term" value="F:DNA-binding transcription factor activity"/>
    <property type="evidence" value="ECO:0007669"/>
    <property type="project" value="InterPro"/>
</dbReference>
<name>A0A316FHT9_9GAMM</name>
<keyword evidence="3" id="KW-0238">DNA-binding</keyword>
<dbReference type="Pfam" id="PF00126">
    <property type="entry name" value="HTH_1"/>
    <property type="match status" value="1"/>
</dbReference>
<evidence type="ECO:0000256" key="2">
    <source>
        <dbReference type="ARBA" id="ARBA00023015"/>
    </source>
</evidence>
<evidence type="ECO:0000256" key="1">
    <source>
        <dbReference type="ARBA" id="ARBA00009437"/>
    </source>
</evidence>
<keyword evidence="4" id="KW-0804">Transcription</keyword>
<evidence type="ECO:0000313" key="6">
    <source>
        <dbReference type="EMBL" id="PWK47286.1"/>
    </source>
</evidence>
<dbReference type="InterPro" id="IPR005119">
    <property type="entry name" value="LysR_subst-bd"/>
</dbReference>
<dbReference type="PANTHER" id="PTHR30537:SF26">
    <property type="entry name" value="GLYCINE CLEAVAGE SYSTEM TRANSCRIPTIONAL ACTIVATOR"/>
    <property type="match status" value="1"/>
</dbReference>
<dbReference type="SUPFAM" id="SSF53850">
    <property type="entry name" value="Periplasmic binding protein-like II"/>
    <property type="match status" value="1"/>
</dbReference>
<evidence type="ECO:0000313" key="7">
    <source>
        <dbReference type="Proteomes" id="UP000245790"/>
    </source>
</evidence>
<gene>
    <name evidence="6" type="ORF">C8D97_11131</name>
</gene>
<dbReference type="FunFam" id="1.10.10.10:FF:000038">
    <property type="entry name" value="Glycine cleavage system transcriptional activator"/>
    <property type="match status" value="1"/>
</dbReference>
<dbReference type="SUPFAM" id="SSF46785">
    <property type="entry name" value="Winged helix' DNA-binding domain"/>
    <property type="match status" value="1"/>
</dbReference>
<comment type="similarity">
    <text evidence="1">Belongs to the LysR transcriptional regulatory family.</text>
</comment>
<dbReference type="GO" id="GO:0043565">
    <property type="term" value="F:sequence-specific DNA binding"/>
    <property type="evidence" value="ECO:0007669"/>
    <property type="project" value="TreeGrafter"/>
</dbReference>
<dbReference type="PANTHER" id="PTHR30537">
    <property type="entry name" value="HTH-TYPE TRANSCRIPTIONAL REGULATOR"/>
    <property type="match status" value="1"/>
</dbReference>
<dbReference type="Gene3D" id="1.10.10.10">
    <property type="entry name" value="Winged helix-like DNA-binding domain superfamily/Winged helix DNA-binding domain"/>
    <property type="match status" value="1"/>
</dbReference>
<dbReference type="FunFam" id="3.40.190.10:FF:000017">
    <property type="entry name" value="Glycine cleavage system transcriptional activator"/>
    <property type="match status" value="1"/>
</dbReference>
<dbReference type="EMBL" id="QGGU01000011">
    <property type="protein sequence ID" value="PWK47286.1"/>
    <property type="molecule type" value="Genomic_DNA"/>
</dbReference>
<dbReference type="Proteomes" id="UP000245790">
    <property type="component" value="Unassembled WGS sequence"/>
</dbReference>
<sequence length="302" mass="34354">MARRLPPLNSLRAFEAAARHLSFTRAADELFVTQAAVSHQIKGLEDFLGVQLFIRKNRKLLLTDQGQEYWPKIRDIFEKLAAATEQLKAQGASGALNISVVPTFAIVWLVPRLTRFNALYPDIEVRLKATDREVDFFQDDIDVAIYYEKGDYAGMYSETLLNEFLTPMCSPALLDGEKPLTEPDDLRHHMLLHDATTYEWREWLKLAGVKGIDLRKGPVFSHSSMVMQAAIHGQGVALGHNVLAQPEIEAGRLMCPFDIVLPSDYKYDLVCPEEWAERPKIKAFRDWIMETVAQEQAMESLF</sequence>
<dbReference type="Pfam" id="PF03466">
    <property type="entry name" value="LysR_substrate"/>
    <property type="match status" value="1"/>
</dbReference>
<comment type="caution">
    <text evidence="6">The sequence shown here is derived from an EMBL/GenBank/DDBJ whole genome shotgun (WGS) entry which is preliminary data.</text>
</comment>
<keyword evidence="7" id="KW-1185">Reference proteome</keyword>
<dbReference type="InterPro" id="IPR036390">
    <property type="entry name" value="WH_DNA-bd_sf"/>
</dbReference>
<dbReference type="GO" id="GO:0006351">
    <property type="term" value="P:DNA-templated transcription"/>
    <property type="evidence" value="ECO:0007669"/>
    <property type="project" value="TreeGrafter"/>
</dbReference>